<evidence type="ECO:0000313" key="1">
    <source>
        <dbReference type="EMBL" id="KAK2139618.1"/>
    </source>
</evidence>
<accession>A0AAD9ISL5</accession>
<reference evidence="1" key="1">
    <citation type="journal article" date="2023" name="Mol. Biol. Evol.">
        <title>Third-Generation Sequencing Reveals the Adaptive Role of the Epigenome in Three Deep-Sea Polychaetes.</title>
        <authorList>
            <person name="Perez M."/>
            <person name="Aroh O."/>
            <person name="Sun Y."/>
            <person name="Lan Y."/>
            <person name="Juniper S.K."/>
            <person name="Young C.R."/>
            <person name="Angers B."/>
            <person name="Qian P.Y."/>
        </authorList>
    </citation>
    <scope>NUCLEOTIDE SEQUENCE</scope>
    <source>
        <strain evidence="1">P08H-3</strain>
    </source>
</reference>
<comment type="caution">
    <text evidence="1">The sequence shown here is derived from an EMBL/GenBank/DDBJ whole genome shotgun (WGS) entry which is preliminary data.</text>
</comment>
<name>A0AAD9ISL5_9ANNE</name>
<dbReference type="SUPFAM" id="SSF49265">
    <property type="entry name" value="Fibronectin type III"/>
    <property type="match status" value="1"/>
</dbReference>
<dbReference type="Proteomes" id="UP001208570">
    <property type="component" value="Unassembled WGS sequence"/>
</dbReference>
<protein>
    <submittedName>
        <fullName evidence="1">Uncharacterized protein</fullName>
    </submittedName>
</protein>
<feature type="non-terminal residue" evidence="1">
    <location>
        <position position="1"/>
    </location>
</feature>
<sequence>MDSESSEFTDDQPLIKIWCPEKYNTLCSQKLKVTIYSDKLEKCINKLKHNSSLGMDSVTSEYSINGNSSHLFSCLAFLYAQMLELESIIMPDVTLNNNQFGFRKGCDTSFRIVPETPRSLELVRNKGHETNQLTLTWVNPSNPANDENVIYKAKIGNGVPLEVTNGKHTFTQLNVATSYTTLIWAEVPDKVKSIEKNISIYTAPKKPVISNVNATGTYTIAVAWKSTNGLVYDVIIMKDGPNDNSMIACKSVKNSTCTINVQDVYSSQEQTGKKYWISLQAKVAADLLAKSEPSDAQSVTT</sequence>
<gene>
    <name evidence="1" type="ORF">LSH36_1691g00005</name>
</gene>
<dbReference type="AlphaFoldDB" id="A0AAD9ISL5"/>
<evidence type="ECO:0000313" key="2">
    <source>
        <dbReference type="Proteomes" id="UP001208570"/>
    </source>
</evidence>
<dbReference type="EMBL" id="JAODUP010001691">
    <property type="protein sequence ID" value="KAK2139618.1"/>
    <property type="molecule type" value="Genomic_DNA"/>
</dbReference>
<keyword evidence="2" id="KW-1185">Reference proteome</keyword>
<organism evidence="1 2">
    <name type="scientific">Paralvinella palmiformis</name>
    <dbReference type="NCBI Taxonomy" id="53620"/>
    <lineage>
        <taxon>Eukaryota</taxon>
        <taxon>Metazoa</taxon>
        <taxon>Spiralia</taxon>
        <taxon>Lophotrochozoa</taxon>
        <taxon>Annelida</taxon>
        <taxon>Polychaeta</taxon>
        <taxon>Sedentaria</taxon>
        <taxon>Canalipalpata</taxon>
        <taxon>Terebellida</taxon>
        <taxon>Terebelliformia</taxon>
        <taxon>Alvinellidae</taxon>
        <taxon>Paralvinella</taxon>
    </lineage>
</organism>
<dbReference type="InterPro" id="IPR036116">
    <property type="entry name" value="FN3_sf"/>
</dbReference>
<proteinExistence type="predicted"/>